<keyword evidence="1" id="KW-0472">Membrane</keyword>
<accession>A0A1G9B1Q0</accession>
<feature type="domain" description="DUF4328" evidence="2">
    <location>
        <begin position="5"/>
        <end position="126"/>
    </location>
</feature>
<feature type="transmembrane region" description="Helical" evidence="1">
    <location>
        <begin position="52"/>
        <end position="70"/>
    </location>
</feature>
<keyword evidence="1" id="KW-1133">Transmembrane helix</keyword>
<evidence type="ECO:0000259" key="2">
    <source>
        <dbReference type="Pfam" id="PF14219"/>
    </source>
</evidence>
<dbReference type="RefSeq" id="WP_092628292.1">
    <property type="nucleotide sequence ID" value="NZ_FNFM01000006.1"/>
</dbReference>
<dbReference type="AlphaFoldDB" id="A0A1G9B1Q0"/>
<dbReference type="Proteomes" id="UP000199213">
    <property type="component" value="Unassembled WGS sequence"/>
</dbReference>
<sequence length="133" mass="15420">MYRQRKPWLILGWIIPVVDFWFPKQILTDIRRASRPGRVRGGVDSSAEYRDGLLWAWWLFFLAMLCAGRVERVITRVHTGFGRTQFDLSGQEESALYRDRALAGFLAAPGYVVTAILAVLVVRRITNWQYELC</sequence>
<organism evidence="3 4">
    <name type="scientific">Actinopolyspora mzabensis</name>
    <dbReference type="NCBI Taxonomy" id="995066"/>
    <lineage>
        <taxon>Bacteria</taxon>
        <taxon>Bacillati</taxon>
        <taxon>Actinomycetota</taxon>
        <taxon>Actinomycetes</taxon>
        <taxon>Actinopolysporales</taxon>
        <taxon>Actinopolysporaceae</taxon>
        <taxon>Actinopolyspora</taxon>
    </lineage>
</organism>
<evidence type="ECO:0000313" key="3">
    <source>
        <dbReference type="EMBL" id="SDK32840.1"/>
    </source>
</evidence>
<evidence type="ECO:0000256" key="1">
    <source>
        <dbReference type="SAM" id="Phobius"/>
    </source>
</evidence>
<keyword evidence="1" id="KW-0812">Transmembrane</keyword>
<dbReference type="EMBL" id="FNFM01000006">
    <property type="protein sequence ID" value="SDK32840.1"/>
    <property type="molecule type" value="Genomic_DNA"/>
</dbReference>
<name>A0A1G9B1Q0_ACTMZ</name>
<feature type="transmembrane region" description="Helical" evidence="1">
    <location>
        <begin position="101"/>
        <end position="122"/>
    </location>
</feature>
<dbReference type="OrthoDB" id="4174975at2"/>
<evidence type="ECO:0000313" key="4">
    <source>
        <dbReference type="Proteomes" id="UP000199213"/>
    </source>
</evidence>
<dbReference type="InterPro" id="IPR025565">
    <property type="entry name" value="DUF4328"/>
</dbReference>
<protein>
    <recommendedName>
        <fullName evidence="2">DUF4328 domain-containing protein</fullName>
    </recommendedName>
</protein>
<keyword evidence="4" id="KW-1185">Reference proteome</keyword>
<reference evidence="4" key="1">
    <citation type="submission" date="2016-10" db="EMBL/GenBank/DDBJ databases">
        <authorList>
            <person name="Varghese N."/>
            <person name="Submissions S."/>
        </authorList>
    </citation>
    <scope>NUCLEOTIDE SEQUENCE [LARGE SCALE GENOMIC DNA]</scope>
    <source>
        <strain evidence="4">DSM 45460</strain>
    </source>
</reference>
<dbReference type="Pfam" id="PF14219">
    <property type="entry name" value="DUF4328"/>
    <property type="match status" value="1"/>
</dbReference>
<gene>
    <name evidence="3" type="ORF">SAMN04487820_106349</name>
</gene>
<proteinExistence type="predicted"/>